<dbReference type="InterPro" id="IPR036259">
    <property type="entry name" value="MFS_trans_sf"/>
</dbReference>
<evidence type="ECO:0000256" key="2">
    <source>
        <dbReference type="ARBA" id="ARBA00008537"/>
    </source>
</evidence>
<comment type="caution">
    <text evidence="10">The sequence shown here is derived from an EMBL/GenBank/DDBJ whole genome shotgun (WGS) entry which is preliminary data.</text>
</comment>
<keyword evidence="5 8" id="KW-0812">Transmembrane</keyword>
<evidence type="ECO:0000256" key="3">
    <source>
        <dbReference type="ARBA" id="ARBA00022448"/>
    </source>
</evidence>
<keyword evidence="6 8" id="KW-1133">Transmembrane helix</keyword>
<dbReference type="InterPro" id="IPR020846">
    <property type="entry name" value="MFS_dom"/>
</dbReference>
<evidence type="ECO:0000259" key="9">
    <source>
        <dbReference type="PROSITE" id="PS50850"/>
    </source>
</evidence>
<feature type="transmembrane region" description="Helical" evidence="8">
    <location>
        <begin position="449"/>
        <end position="467"/>
    </location>
</feature>
<dbReference type="InterPro" id="IPR011701">
    <property type="entry name" value="MFS"/>
</dbReference>
<dbReference type="PANTHER" id="PTHR42718">
    <property type="entry name" value="MAJOR FACILITATOR SUPERFAMILY MULTIDRUG TRANSPORTER MFSC"/>
    <property type="match status" value="1"/>
</dbReference>
<feature type="transmembrane region" description="Helical" evidence="8">
    <location>
        <begin position="277"/>
        <end position="298"/>
    </location>
</feature>
<dbReference type="SUPFAM" id="SSF103473">
    <property type="entry name" value="MFS general substrate transporter"/>
    <property type="match status" value="1"/>
</dbReference>
<dbReference type="Pfam" id="PF07690">
    <property type="entry name" value="MFS_1"/>
    <property type="match status" value="1"/>
</dbReference>
<evidence type="ECO:0000313" key="11">
    <source>
        <dbReference type="Proteomes" id="UP000215145"/>
    </source>
</evidence>
<dbReference type="InterPro" id="IPR004638">
    <property type="entry name" value="EmrB-like"/>
</dbReference>
<dbReference type="Gene3D" id="1.20.1720.10">
    <property type="entry name" value="Multidrug resistance protein D"/>
    <property type="match status" value="1"/>
</dbReference>
<feature type="transmembrane region" description="Helical" evidence="8">
    <location>
        <begin position="87"/>
        <end position="106"/>
    </location>
</feature>
<comment type="subcellular location">
    <subcellularLocation>
        <location evidence="1">Cell membrane</location>
        <topology evidence="1">Multi-pass membrane protein</topology>
    </subcellularLocation>
</comment>
<feature type="transmembrane region" description="Helical" evidence="8">
    <location>
        <begin position="238"/>
        <end position="256"/>
    </location>
</feature>
<feature type="transmembrane region" description="Helical" evidence="8">
    <location>
        <begin position="367"/>
        <end position="389"/>
    </location>
</feature>
<feature type="transmembrane region" description="Helical" evidence="8">
    <location>
        <begin position="175"/>
        <end position="195"/>
    </location>
</feature>
<feature type="domain" description="Major facilitator superfamily (MFS) profile" evidence="9">
    <location>
        <begin position="21"/>
        <end position="472"/>
    </location>
</feature>
<comment type="similarity">
    <text evidence="2">Belongs to the major facilitator superfamily. EmrB family.</text>
</comment>
<keyword evidence="11" id="KW-1185">Reference proteome</keyword>
<name>A0A229P4I6_9BACL</name>
<evidence type="ECO:0000256" key="7">
    <source>
        <dbReference type="ARBA" id="ARBA00023136"/>
    </source>
</evidence>
<evidence type="ECO:0000256" key="8">
    <source>
        <dbReference type="SAM" id="Phobius"/>
    </source>
</evidence>
<dbReference type="AlphaFoldDB" id="A0A229P4I6"/>
<feature type="transmembrane region" description="Helical" evidence="8">
    <location>
        <begin position="21"/>
        <end position="43"/>
    </location>
</feature>
<dbReference type="Proteomes" id="UP000215145">
    <property type="component" value="Unassembled WGS sequence"/>
</dbReference>
<dbReference type="RefSeq" id="WP_089523916.1">
    <property type="nucleotide sequence ID" value="NZ_NMUQ01000001.1"/>
</dbReference>
<keyword evidence="4" id="KW-1003">Cell membrane</keyword>
<dbReference type="NCBIfam" id="TIGR00711">
    <property type="entry name" value="efflux_EmrB"/>
    <property type="match status" value="1"/>
</dbReference>
<dbReference type="GO" id="GO:0005886">
    <property type="term" value="C:plasma membrane"/>
    <property type="evidence" value="ECO:0007669"/>
    <property type="project" value="UniProtKB-SubCell"/>
</dbReference>
<accession>A0A229P4I6</accession>
<feature type="transmembrane region" description="Helical" evidence="8">
    <location>
        <begin position="112"/>
        <end position="134"/>
    </location>
</feature>
<keyword evidence="7 8" id="KW-0472">Membrane</keyword>
<dbReference type="OrthoDB" id="9816041at2"/>
<dbReference type="PANTHER" id="PTHR42718:SF9">
    <property type="entry name" value="MAJOR FACILITATOR SUPERFAMILY MULTIDRUG TRANSPORTER MFSC"/>
    <property type="match status" value="1"/>
</dbReference>
<dbReference type="Gene3D" id="1.20.1250.20">
    <property type="entry name" value="MFS general substrate transporter like domains"/>
    <property type="match status" value="1"/>
</dbReference>
<dbReference type="EMBL" id="NMUQ01000001">
    <property type="protein sequence ID" value="OXM16835.1"/>
    <property type="molecule type" value="Genomic_DNA"/>
</dbReference>
<dbReference type="PROSITE" id="PS50850">
    <property type="entry name" value="MFS"/>
    <property type="match status" value="1"/>
</dbReference>
<evidence type="ECO:0000256" key="4">
    <source>
        <dbReference type="ARBA" id="ARBA00022475"/>
    </source>
</evidence>
<feature type="transmembrane region" description="Helical" evidence="8">
    <location>
        <begin position="410"/>
        <end position="429"/>
    </location>
</feature>
<evidence type="ECO:0000256" key="5">
    <source>
        <dbReference type="ARBA" id="ARBA00022692"/>
    </source>
</evidence>
<organism evidence="10 11">
    <name type="scientific">Paenibacillus herberti</name>
    <dbReference type="NCBI Taxonomy" id="1619309"/>
    <lineage>
        <taxon>Bacteria</taxon>
        <taxon>Bacillati</taxon>
        <taxon>Bacillota</taxon>
        <taxon>Bacilli</taxon>
        <taxon>Bacillales</taxon>
        <taxon>Paenibacillaceae</taxon>
        <taxon>Paenibacillus</taxon>
    </lineage>
</organism>
<sequence length="477" mass="51110">MGKQAGVALEQERQEAASKKMMWILVIGILAPLFDTTITNVAIDTLARDLNATMSTIQWVMTSYLLALGMVIPLTGWAVERFGGKPMWLFSLTVFLLGSILCSLAWNVESLIFFRIIQGIGGGLLMPIMQTMGVRASGGQKMGKTMAVAGLPALLGPILGPVLGGLIINNLSWRWIFFVNIPICIVAIIMAWKRLPKDESETNTQRLDLLGLLLLSPAIVLIIYGLGEVGTNNGFGHAAVLVPFVAGVLLLTAFSIHAFRKANSALIDLALFKVRSFTVSSMLLFLSGLTTYGSMLLLPLYYQQIRGESVLISGLLLVPQGIGMLLTRTLAGKLTDQIGSRPVVLVGTILVLLGTLPFVQAGTDTNLIYLSVALIIRGAGLGAIFMPVMASAYLDLSTKQVPHASSTTRIMQQIGGAFGASMIAIILQNQLAAQPTQDIAARAIAFDQTFLWSLCFTALALIPAALLPRVKKVSSVK</sequence>
<keyword evidence="3" id="KW-0813">Transport</keyword>
<evidence type="ECO:0000256" key="6">
    <source>
        <dbReference type="ARBA" id="ARBA00022989"/>
    </source>
</evidence>
<feature type="transmembrane region" description="Helical" evidence="8">
    <location>
        <begin position="310"/>
        <end position="331"/>
    </location>
</feature>
<protein>
    <submittedName>
        <fullName evidence="10">MFS transporter</fullName>
    </submittedName>
</protein>
<feature type="transmembrane region" description="Helical" evidence="8">
    <location>
        <begin position="343"/>
        <end position="361"/>
    </location>
</feature>
<evidence type="ECO:0000256" key="1">
    <source>
        <dbReference type="ARBA" id="ARBA00004651"/>
    </source>
</evidence>
<reference evidence="10 11" key="1">
    <citation type="submission" date="2017-07" db="EMBL/GenBank/DDBJ databases">
        <title>Paenibacillus herberti R33 genome sequencing and assembly.</title>
        <authorList>
            <person name="Su W."/>
        </authorList>
    </citation>
    <scope>NUCLEOTIDE SEQUENCE [LARGE SCALE GENOMIC DNA]</scope>
    <source>
        <strain evidence="10 11">R33</strain>
    </source>
</reference>
<feature type="transmembrane region" description="Helical" evidence="8">
    <location>
        <begin position="207"/>
        <end position="226"/>
    </location>
</feature>
<gene>
    <name evidence="10" type="ORF">CGZ75_09340</name>
</gene>
<dbReference type="CDD" id="cd17503">
    <property type="entry name" value="MFS_LmrB_MDR_like"/>
    <property type="match status" value="1"/>
</dbReference>
<proteinExistence type="inferred from homology"/>
<feature type="transmembrane region" description="Helical" evidence="8">
    <location>
        <begin position="55"/>
        <end position="75"/>
    </location>
</feature>
<feature type="transmembrane region" description="Helical" evidence="8">
    <location>
        <begin position="146"/>
        <end position="169"/>
    </location>
</feature>
<evidence type="ECO:0000313" key="10">
    <source>
        <dbReference type="EMBL" id="OXM16835.1"/>
    </source>
</evidence>
<dbReference type="GO" id="GO:0022857">
    <property type="term" value="F:transmembrane transporter activity"/>
    <property type="evidence" value="ECO:0007669"/>
    <property type="project" value="InterPro"/>
</dbReference>